<evidence type="ECO:0000313" key="3">
    <source>
        <dbReference type="Proteomes" id="UP000694411"/>
    </source>
</evidence>
<protein>
    <submittedName>
        <fullName evidence="2">Uncharacterized protein</fullName>
    </submittedName>
</protein>
<dbReference type="Ensembl" id="ENSTGET00000005717.1">
    <property type="protein sequence ID" value="ENSTGEP00000004695.1"/>
    <property type="gene ID" value="ENSTGEG00000003927.1"/>
</dbReference>
<proteinExistence type="predicted"/>
<dbReference type="Proteomes" id="UP000694411">
    <property type="component" value="Chromosome 3"/>
</dbReference>
<feature type="region of interest" description="Disordered" evidence="1">
    <location>
        <begin position="183"/>
        <end position="229"/>
    </location>
</feature>
<feature type="region of interest" description="Disordered" evidence="1">
    <location>
        <begin position="55"/>
        <end position="78"/>
    </location>
</feature>
<organism evidence="2 3">
    <name type="scientific">Theropithecus gelada</name>
    <name type="common">Gelada baboon</name>
    <dbReference type="NCBI Taxonomy" id="9565"/>
    <lineage>
        <taxon>Eukaryota</taxon>
        <taxon>Metazoa</taxon>
        <taxon>Chordata</taxon>
        <taxon>Craniata</taxon>
        <taxon>Vertebrata</taxon>
        <taxon>Euteleostomi</taxon>
        <taxon>Mammalia</taxon>
        <taxon>Eutheria</taxon>
        <taxon>Euarchontoglires</taxon>
        <taxon>Primates</taxon>
        <taxon>Haplorrhini</taxon>
        <taxon>Catarrhini</taxon>
        <taxon>Cercopithecidae</taxon>
        <taxon>Cercopithecinae</taxon>
        <taxon>Theropithecus</taxon>
    </lineage>
</organism>
<reference evidence="2" key="3">
    <citation type="submission" date="2025-09" db="UniProtKB">
        <authorList>
            <consortium name="Ensembl"/>
        </authorList>
    </citation>
    <scope>IDENTIFICATION</scope>
</reference>
<name>A0A8D2EE31_THEGE</name>
<evidence type="ECO:0000256" key="1">
    <source>
        <dbReference type="SAM" id="MobiDB-lite"/>
    </source>
</evidence>
<accession>A0A8D2EE31</accession>
<keyword evidence="3" id="KW-1185">Reference proteome</keyword>
<evidence type="ECO:0000313" key="2">
    <source>
        <dbReference type="Ensembl" id="ENSTGEP00000004695.1"/>
    </source>
</evidence>
<dbReference type="AlphaFoldDB" id="A0A8D2EE31"/>
<feature type="compositionally biased region" description="Polar residues" evidence="1">
    <location>
        <begin position="60"/>
        <end position="71"/>
    </location>
</feature>
<reference evidence="2" key="1">
    <citation type="submission" date="2018-05" db="EMBL/GenBank/DDBJ databases">
        <title>Whole genome of Theropithecus gelada.</title>
        <authorList>
            <person name="Chiou K.L."/>
            <person name="Snyder-Mackler N."/>
        </authorList>
    </citation>
    <scope>NUCLEOTIDE SEQUENCE [LARGE SCALE GENOMIC DNA]</scope>
</reference>
<sequence length="258" mass="27534">MAQEEGGSLPEVRARVGAAHGIPELAPKLRWEDHLRPEVQGCKRDLVSKFFEKQTHGPHSVQNPLPSQGTGTHLPPLPQLRARGFLQLHGVNGSLGMLEQAGARGLYQHLSLCTLGQEPLPGPEDTSSPIPTPHVGAPSDGQVPCNAIPELLCVTKPGEEQPSQAPPIPITIHLPLCTAQTQAPESLRLSEGQRSAHRHIQPSLTSQPPTADPRKQAGQTGGQLGSYPWATRSNSTLPCSLHFLAREPGGINATIRSP</sequence>
<reference evidence="2" key="2">
    <citation type="submission" date="2025-08" db="UniProtKB">
        <authorList>
            <consortium name="Ensembl"/>
        </authorList>
    </citation>
    <scope>IDENTIFICATION</scope>
</reference>